<organism evidence="1 2">
    <name type="scientific">Marinifilum flexuosum</name>
    <dbReference type="NCBI Taxonomy" id="1117708"/>
    <lineage>
        <taxon>Bacteria</taxon>
        <taxon>Pseudomonadati</taxon>
        <taxon>Bacteroidota</taxon>
        <taxon>Bacteroidia</taxon>
        <taxon>Marinilabiliales</taxon>
        <taxon>Marinifilaceae</taxon>
    </lineage>
</organism>
<reference evidence="1 2" key="1">
    <citation type="submission" date="2018-09" db="EMBL/GenBank/DDBJ databases">
        <title>Genomic Encyclopedia of Archaeal and Bacterial Type Strains, Phase II (KMG-II): from individual species to whole genera.</title>
        <authorList>
            <person name="Goeker M."/>
        </authorList>
    </citation>
    <scope>NUCLEOTIDE SEQUENCE [LARGE SCALE GENOMIC DNA]</scope>
    <source>
        <strain evidence="1 2">DSM 21950</strain>
    </source>
</reference>
<dbReference type="EMBL" id="RAPQ01000010">
    <property type="protein sequence ID" value="RKD99911.1"/>
    <property type="molecule type" value="Genomic_DNA"/>
</dbReference>
<dbReference type="AlphaFoldDB" id="A0A419WWS5"/>
<comment type="caution">
    <text evidence="1">The sequence shown here is derived from an EMBL/GenBank/DDBJ whole genome shotgun (WGS) entry which is preliminary data.</text>
</comment>
<keyword evidence="2" id="KW-1185">Reference proteome</keyword>
<evidence type="ECO:0000313" key="2">
    <source>
        <dbReference type="Proteomes" id="UP000284531"/>
    </source>
</evidence>
<dbReference type="PROSITE" id="PS51257">
    <property type="entry name" value="PROKAR_LIPOPROTEIN"/>
    <property type="match status" value="1"/>
</dbReference>
<dbReference type="InterPro" id="IPR038360">
    <property type="entry name" value="DUF4844_sf"/>
</dbReference>
<dbReference type="Pfam" id="PF16133">
    <property type="entry name" value="DUF4844"/>
    <property type="match status" value="1"/>
</dbReference>
<protein>
    <submittedName>
        <fullName evidence="1">Uncharacterized protein DUF4844</fullName>
    </submittedName>
</protein>
<gene>
    <name evidence="1" type="ORF">BXY64_2896</name>
</gene>
<accession>A0A419WWS5</accession>
<proteinExistence type="predicted"/>
<dbReference type="Gene3D" id="1.20.1480.40">
    <property type="entry name" value="Uncharacterised protein PF16133, DUF4844"/>
    <property type="match status" value="1"/>
</dbReference>
<sequence length="152" mass="17324">MKFNFKMKILLILGCVITFISCTTRTLKTKEGTIKKIEAFKEKQKFVEDSFLHYPGIGDESMRPILSSKINAIANDFKKIASSDKPSKKKYQDAIGVGLKRFSDVYLSVDTEDRERICLYVEELMDIVGLKSSNGQLNDFMYGFQPDEVVSQ</sequence>
<dbReference type="InterPro" id="IPR032301">
    <property type="entry name" value="DUF4844"/>
</dbReference>
<dbReference type="Proteomes" id="UP000284531">
    <property type="component" value="Unassembled WGS sequence"/>
</dbReference>
<name>A0A419WWS5_9BACT</name>
<evidence type="ECO:0000313" key="1">
    <source>
        <dbReference type="EMBL" id="RKD99911.1"/>
    </source>
</evidence>